<feature type="region of interest" description="Disordered" evidence="1">
    <location>
        <begin position="435"/>
        <end position="491"/>
    </location>
</feature>
<feature type="compositionally biased region" description="Acidic residues" evidence="1">
    <location>
        <begin position="270"/>
        <end position="285"/>
    </location>
</feature>
<sequence length="491" mass="54843">MMELEPLPAQSGVNGLDYAWSHSLREEVETHGSYWDHHDKRREISDALSRNAEASTEPPREEKWAKRLRLRLEKLNGDPDDADDATTPKISLEDVAREAIDGEPIPRSRRVKITSPRSAIACLVTGTNPDDLVPRVPTPSTGTYPESAYEDQALLRAEKRKRHANATRLTALLDKRDAMTREDVVRYLAELADARRAAEAAEAEEARKREAEMEEARRLAEEAAERERNKRLPIVEAAYPTPAPEPEEEEEHDYDHYDRDDDAGGRPGDDFEDDDDSDAASEFDAYAEDYERALKAKREAYAANHAEERKRTARRLAELTRKELYPPDGDGGGENQFPNRGGGGGGDDAGANGTTRANSFRGPKRLIVDTKIGARVNLGGSAAFAAPTVRFNPPPGAKKRGRVKRKGKKKSDPLDAPMSTMEKLKILERLVDEKNAAEAKKQRRENRARMDRAGELAEEKSRLDDAARARKVRSISHWSPYDRVGVVNADP</sequence>
<evidence type="ECO:0000256" key="1">
    <source>
        <dbReference type="SAM" id="MobiDB-lite"/>
    </source>
</evidence>
<dbReference type="AlphaFoldDB" id="C1MGH3"/>
<dbReference type="RefSeq" id="XP_003054774.1">
    <property type="nucleotide sequence ID" value="XM_003054728.1"/>
</dbReference>
<dbReference type="EMBL" id="GG663735">
    <property type="protein sequence ID" value="EEH60026.1"/>
    <property type="molecule type" value="Genomic_DNA"/>
</dbReference>
<feature type="compositionally biased region" description="Gly residues" evidence="1">
    <location>
        <begin position="329"/>
        <end position="348"/>
    </location>
</feature>
<feature type="region of interest" description="Disordered" evidence="1">
    <location>
        <begin position="386"/>
        <end position="420"/>
    </location>
</feature>
<accession>C1MGH3</accession>
<dbReference type="GeneID" id="9680243"/>
<feature type="region of interest" description="Disordered" evidence="1">
    <location>
        <begin position="194"/>
        <end position="285"/>
    </location>
</feature>
<feature type="compositionally biased region" description="Basic and acidic residues" evidence="1">
    <location>
        <begin position="435"/>
        <end position="468"/>
    </location>
</feature>
<protein>
    <submittedName>
        <fullName evidence="2">Predicted protein</fullName>
    </submittedName>
</protein>
<feature type="compositionally biased region" description="Basic residues" evidence="1">
    <location>
        <begin position="397"/>
        <end position="409"/>
    </location>
</feature>
<evidence type="ECO:0000313" key="3">
    <source>
        <dbReference type="Proteomes" id="UP000001876"/>
    </source>
</evidence>
<gene>
    <name evidence="2" type="ORF">MICPUCDRAFT_61041</name>
</gene>
<dbReference type="Proteomes" id="UP000001876">
    <property type="component" value="Unassembled WGS sequence"/>
</dbReference>
<dbReference type="KEGG" id="mpp:MICPUCDRAFT_61041"/>
<name>C1MGH3_MICPC</name>
<proteinExistence type="predicted"/>
<feature type="compositionally biased region" description="Basic and acidic residues" evidence="1">
    <location>
        <begin position="301"/>
        <end position="325"/>
    </location>
</feature>
<evidence type="ECO:0000313" key="2">
    <source>
        <dbReference type="EMBL" id="EEH60026.1"/>
    </source>
</evidence>
<keyword evidence="3" id="KW-1185">Reference proteome</keyword>
<feature type="compositionally biased region" description="Basic and acidic residues" evidence="1">
    <location>
        <begin position="253"/>
        <end position="269"/>
    </location>
</feature>
<organism evidence="3">
    <name type="scientific">Micromonas pusilla (strain CCMP1545)</name>
    <name type="common">Picoplanktonic green alga</name>
    <dbReference type="NCBI Taxonomy" id="564608"/>
    <lineage>
        <taxon>Eukaryota</taxon>
        <taxon>Viridiplantae</taxon>
        <taxon>Chlorophyta</taxon>
        <taxon>Mamiellophyceae</taxon>
        <taxon>Mamiellales</taxon>
        <taxon>Mamiellaceae</taxon>
        <taxon>Micromonas</taxon>
    </lineage>
</organism>
<feature type="region of interest" description="Disordered" evidence="1">
    <location>
        <begin position="301"/>
        <end position="362"/>
    </location>
</feature>
<reference evidence="2 3" key="1">
    <citation type="journal article" date="2009" name="Science">
        <title>Green evolution and dynamic adaptations revealed by genomes of the marine picoeukaryotes Micromonas.</title>
        <authorList>
            <person name="Worden A.Z."/>
            <person name="Lee J.H."/>
            <person name="Mock T."/>
            <person name="Rouze P."/>
            <person name="Simmons M.P."/>
            <person name="Aerts A.L."/>
            <person name="Allen A.E."/>
            <person name="Cuvelier M.L."/>
            <person name="Derelle E."/>
            <person name="Everett M.V."/>
            <person name="Foulon E."/>
            <person name="Grimwood J."/>
            <person name="Gundlach H."/>
            <person name="Henrissat B."/>
            <person name="Napoli C."/>
            <person name="McDonald S.M."/>
            <person name="Parker M.S."/>
            <person name="Rombauts S."/>
            <person name="Salamov A."/>
            <person name="Von Dassow P."/>
            <person name="Badger J.H."/>
            <person name="Coutinho P.M."/>
            <person name="Demir E."/>
            <person name="Dubchak I."/>
            <person name="Gentemann C."/>
            <person name="Eikrem W."/>
            <person name="Gready J.E."/>
            <person name="John U."/>
            <person name="Lanier W."/>
            <person name="Lindquist E.A."/>
            <person name="Lucas S."/>
            <person name="Mayer K.F."/>
            <person name="Moreau H."/>
            <person name="Not F."/>
            <person name="Otillar R."/>
            <person name="Panaud O."/>
            <person name="Pangilinan J."/>
            <person name="Paulsen I."/>
            <person name="Piegu B."/>
            <person name="Poliakov A."/>
            <person name="Robbens S."/>
            <person name="Schmutz J."/>
            <person name="Toulza E."/>
            <person name="Wyss T."/>
            <person name="Zelensky A."/>
            <person name="Zhou K."/>
            <person name="Armbrust E.V."/>
            <person name="Bhattacharya D."/>
            <person name="Goodenough U.W."/>
            <person name="Van de Peer Y."/>
            <person name="Grigoriev I.V."/>
        </authorList>
    </citation>
    <scope>NUCLEOTIDE SEQUENCE [LARGE SCALE GENOMIC DNA]</scope>
    <source>
        <strain evidence="2 3">CCMP1545</strain>
    </source>
</reference>
<feature type="compositionally biased region" description="Basic and acidic residues" evidence="1">
    <location>
        <begin position="194"/>
        <end position="230"/>
    </location>
</feature>